<dbReference type="EMBL" id="JBHSXS010000035">
    <property type="protein sequence ID" value="MFC6885238.1"/>
    <property type="molecule type" value="Genomic_DNA"/>
</dbReference>
<dbReference type="Gene3D" id="3.30.450.20">
    <property type="entry name" value="PAS domain"/>
    <property type="match status" value="1"/>
</dbReference>
<reference evidence="2" key="1">
    <citation type="journal article" date="2019" name="Int. J. Syst. Evol. Microbiol.">
        <title>The Global Catalogue of Microorganisms (GCM) 10K type strain sequencing project: providing services to taxonomists for standard genome sequencing and annotation.</title>
        <authorList>
            <consortium name="The Broad Institute Genomics Platform"/>
            <consortium name="The Broad Institute Genome Sequencing Center for Infectious Disease"/>
            <person name="Wu L."/>
            <person name="Ma J."/>
        </authorList>
    </citation>
    <scope>NUCLEOTIDE SEQUENCE [LARGE SCALE GENOMIC DNA]</scope>
    <source>
        <strain evidence="2">JCM 3369</strain>
    </source>
</reference>
<accession>A0ABW2CVY9</accession>
<name>A0ABW2CVY9_9ACTN</name>
<organism evidence="1 2">
    <name type="scientific">Actinomadura yumaensis</name>
    <dbReference type="NCBI Taxonomy" id="111807"/>
    <lineage>
        <taxon>Bacteria</taxon>
        <taxon>Bacillati</taxon>
        <taxon>Actinomycetota</taxon>
        <taxon>Actinomycetes</taxon>
        <taxon>Streptosporangiales</taxon>
        <taxon>Thermomonosporaceae</taxon>
        <taxon>Actinomadura</taxon>
    </lineage>
</organism>
<protein>
    <submittedName>
        <fullName evidence="1">Cache domain-containing protein</fullName>
    </submittedName>
</protein>
<evidence type="ECO:0000313" key="1">
    <source>
        <dbReference type="EMBL" id="MFC6885238.1"/>
    </source>
</evidence>
<comment type="caution">
    <text evidence="1">The sequence shown here is derived from an EMBL/GenBank/DDBJ whole genome shotgun (WGS) entry which is preliminary data.</text>
</comment>
<dbReference type="CDD" id="cd12913">
    <property type="entry name" value="PDC1_MCP_like"/>
    <property type="match status" value="1"/>
</dbReference>
<sequence length="259" mass="27282">MNGQIAQAASAGTEVGRVFDAVLRSLEAFSARAVRVVRAPSLRGAAPSHADLAPLRDGALGVLAAHADLVTGSGFVGAPGLLADAPLSLDWWHVADSREPRPLVLDLDPSSTGFYDYTRHPWFRVPAETGGPYVHGPYVDFHGTDQYILTMSAPALDASAGPPAFLGVAGADLYVRRIEKAVLPLLPPGAVLLNAQGRVIVSRSARHVTGVLLRDLALEDVRACETGEAARVGPWAAARCGRLRLYLLTRLPAHPPGDG</sequence>
<evidence type="ECO:0000313" key="2">
    <source>
        <dbReference type="Proteomes" id="UP001596380"/>
    </source>
</evidence>
<dbReference type="Proteomes" id="UP001596380">
    <property type="component" value="Unassembled WGS sequence"/>
</dbReference>
<proteinExistence type="predicted"/>
<dbReference type="RefSeq" id="WP_160825858.1">
    <property type="nucleotide sequence ID" value="NZ_JBHSXE010000001.1"/>
</dbReference>
<gene>
    <name evidence="1" type="ORF">ACFQKB_36155</name>
</gene>
<keyword evidence="2" id="KW-1185">Reference proteome</keyword>